<dbReference type="EMBL" id="JAHMUF010000011">
    <property type="protein sequence ID" value="KAG7193507.1"/>
    <property type="molecule type" value="Genomic_DNA"/>
</dbReference>
<dbReference type="AlphaFoldDB" id="A0A9P7V8V0"/>
<feature type="repeat" description="ANK" evidence="3">
    <location>
        <begin position="128"/>
        <end position="152"/>
    </location>
</feature>
<dbReference type="PROSITE" id="PS50297">
    <property type="entry name" value="ANK_REP_REGION"/>
    <property type="match status" value="2"/>
</dbReference>
<evidence type="ECO:0000256" key="3">
    <source>
        <dbReference type="PROSITE-ProRule" id="PRU00023"/>
    </source>
</evidence>
<sequence>MIIANGNADLFQEDEDGRTSLHWACSTQNSQVIKALTPQFRVHFDESASEILDISDWLPLHILASVGNLVLLEYLLQQFPSSNINAGTNTGTTVLQLAISKRCIQLAKWLLTVGKSSYGLRAGAKDKRGLNALHRAASVGSVELVELLVNEGKVNVNSTDGLGWTSLHHAMSEEHVTVAEKLLDLGADWEAVTSEGESVTSVCLNKKVVEEVEKHKNKLN</sequence>
<dbReference type="SUPFAM" id="SSF48403">
    <property type="entry name" value="Ankyrin repeat"/>
    <property type="match status" value="1"/>
</dbReference>
<evidence type="ECO:0000256" key="1">
    <source>
        <dbReference type="ARBA" id="ARBA00022737"/>
    </source>
</evidence>
<evidence type="ECO:0000256" key="2">
    <source>
        <dbReference type="ARBA" id="ARBA00023043"/>
    </source>
</evidence>
<dbReference type="Pfam" id="PF12796">
    <property type="entry name" value="Ank_2"/>
    <property type="match status" value="2"/>
</dbReference>
<accession>A0A9P7V8V0</accession>
<evidence type="ECO:0008006" key="6">
    <source>
        <dbReference type="Google" id="ProtNLM"/>
    </source>
</evidence>
<dbReference type="GeneID" id="66113948"/>
<name>A0A9P7V8V0_9ASCO</name>
<dbReference type="PROSITE" id="PS50088">
    <property type="entry name" value="ANK_REPEAT"/>
    <property type="match status" value="2"/>
</dbReference>
<feature type="repeat" description="ANK" evidence="3">
    <location>
        <begin position="162"/>
        <end position="194"/>
    </location>
</feature>
<keyword evidence="1" id="KW-0677">Repeat</keyword>
<dbReference type="PANTHER" id="PTHR24173">
    <property type="entry name" value="ANKYRIN REPEAT CONTAINING"/>
    <property type="match status" value="1"/>
</dbReference>
<dbReference type="SMART" id="SM00248">
    <property type="entry name" value="ANK"/>
    <property type="match status" value="5"/>
</dbReference>
<dbReference type="RefSeq" id="XP_043049055.1">
    <property type="nucleotide sequence ID" value="XM_043191412.1"/>
</dbReference>
<dbReference type="InterPro" id="IPR036770">
    <property type="entry name" value="Ankyrin_rpt-contain_sf"/>
</dbReference>
<keyword evidence="2 3" id="KW-0040">ANK repeat</keyword>
<evidence type="ECO:0000313" key="5">
    <source>
        <dbReference type="Proteomes" id="UP000790833"/>
    </source>
</evidence>
<reference evidence="4" key="1">
    <citation type="submission" date="2021-03" db="EMBL/GenBank/DDBJ databases">
        <authorList>
            <person name="Palmer J.M."/>
        </authorList>
    </citation>
    <scope>NUCLEOTIDE SEQUENCE</scope>
    <source>
        <strain evidence="4">ARV_011</strain>
    </source>
</reference>
<dbReference type="PANTHER" id="PTHR24173:SF83">
    <property type="entry name" value="SOCS BOX DOMAIN-CONTAINING PROTEIN"/>
    <property type="match status" value="1"/>
</dbReference>
<organism evidence="4 5">
    <name type="scientific">Scheffersomyces spartinae</name>
    <dbReference type="NCBI Taxonomy" id="45513"/>
    <lineage>
        <taxon>Eukaryota</taxon>
        <taxon>Fungi</taxon>
        <taxon>Dikarya</taxon>
        <taxon>Ascomycota</taxon>
        <taxon>Saccharomycotina</taxon>
        <taxon>Pichiomycetes</taxon>
        <taxon>Debaryomycetaceae</taxon>
        <taxon>Scheffersomyces</taxon>
    </lineage>
</organism>
<dbReference type="Proteomes" id="UP000790833">
    <property type="component" value="Unassembled WGS sequence"/>
</dbReference>
<gene>
    <name evidence="4" type="ORF">KQ657_000574</name>
</gene>
<dbReference type="Gene3D" id="1.25.40.20">
    <property type="entry name" value="Ankyrin repeat-containing domain"/>
    <property type="match status" value="1"/>
</dbReference>
<protein>
    <recommendedName>
        <fullName evidence="6">Ankyrin</fullName>
    </recommendedName>
</protein>
<comment type="caution">
    <text evidence="4">The sequence shown here is derived from an EMBL/GenBank/DDBJ whole genome shotgun (WGS) entry which is preliminary data.</text>
</comment>
<dbReference type="InterPro" id="IPR002110">
    <property type="entry name" value="Ankyrin_rpt"/>
</dbReference>
<evidence type="ECO:0000313" key="4">
    <source>
        <dbReference type="EMBL" id="KAG7193507.1"/>
    </source>
</evidence>
<proteinExistence type="predicted"/>
<dbReference type="OrthoDB" id="539213at2759"/>
<dbReference type="Pfam" id="PF00023">
    <property type="entry name" value="Ank"/>
    <property type="match status" value="1"/>
</dbReference>
<keyword evidence="5" id="KW-1185">Reference proteome</keyword>